<evidence type="ECO:0000259" key="11">
    <source>
        <dbReference type="Pfam" id="PF08245"/>
    </source>
</evidence>
<dbReference type="SUPFAM" id="SSF63418">
    <property type="entry name" value="MurE/MurF N-terminal domain"/>
    <property type="match status" value="1"/>
</dbReference>
<keyword evidence="6 7" id="KW-0961">Cell wall biogenesis/degradation</keyword>
<dbReference type="InterPro" id="IPR036615">
    <property type="entry name" value="Mur_ligase_C_dom_sf"/>
</dbReference>
<dbReference type="GO" id="GO:0071555">
    <property type="term" value="P:cell wall organization"/>
    <property type="evidence" value="ECO:0007669"/>
    <property type="project" value="UniProtKB-KW"/>
</dbReference>
<feature type="domain" description="Mur ligase central" evidence="11">
    <location>
        <begin position="103"/>
        <end position="310"/>
    </location>
</feature>
<feature type="binding site" evidence="7">
    <location>
        <begin position="105"/>
        <end position="111"/>
    </location>
    <ligand>
        <name>ATP</name>
        <dbReference type="ChEBI" id="CHEBI:30616"/>
    </ligand>
</feature>
<comment type="PTM">
    <text evidence="7">Carboxylation is probably crucial for Mg(2+) binding and, consequently, for the gamma-phosphate positioning of ATP.</text>
</comment>
<keyword evidence="7" id="KW-0547">Nucleotide-binding</keyword>
<dbReference type="PANTHER" id="PTHR23135">
    <property type="entry name" value="MUR LIGASE FAMILY MEMBER"/>
    <property type="match status" value="1"/>
</dbReference>
<dbReference type="NCBIfam" id="TIGR01085">
    <property type="entry name" value="murE"/>
    <property type="match status" value="1"/>
</dbReference>
<dbReference type="AlphaFoldDB" id="A0A0D6MNZ1"/>
<gene>
    <name evidence="7" type="primary">murE</name>
    <name evidence="12" type="ORF">Tasa_038_111</name>
</gene>
<evidence type="ECO:0000256" key="2">
    <source>
        <dbReference type="ARBA" id="ARBA00022618"/>
    </source>
</evidence>
<keyword evidence="7" id="KW-0067">ATP-binding</keyword>
<dbReference type="InterPro" id="IPR013221">
    <property type="entry name" value="Mur_ligase_cen"/>
</dbReference>
<dbReference type="GO" id="GO:0008765">
    <property type="term" value="F:UDP-N-acetylmuramoylalanyl-D-glutamate-2,6-diaminopimelate ligase activity"/>
    <property type="evidence" value="ECO:0007669"/>
    <property type="project" value="UniProtKB-UniRule"/>
</dbReference>
<comment type="catalytic activity">
    <reaction evidence="7">
        <text>UDP-N-acetyl-alpha-D-muramoyl-L-alanyl-D-glutamate + meso-2,6-diaminopimelate + ATP = UDP-N-acetyl-alpha-D-muramoyl-L-alanyl-gamma-D-glutamyl-meso-2,6-diaminopimelate + ADP + phosphate + H(+)</text>
        <dbReference type="Rhea" id="RHEA:23676"/>
        <dbReference type="ChEBI" id="CHEBI:15378"/>
        <dbReference type="ChEBI" id="CHEBI:30616"/>
        <dbReference type="ChEBI" id="CHEBI:43474"/>
        <dbReference type="ChEBI" id="CHEBI:57791"/>
        <dbReference type="ChEBI" id="CHEBI:83900"/>
        <dbReference type="ChEBI" id="CHEBI:83905"/>
        <dbReference type="ChEBI" id="CHEBI:456216"/>
        <dbReference type="EC" id="6.3.2.13"/>
    </reaction>
</comment>
<dbReference type="GO" id="GO:0009252">
    <property type="term" value="P:peptidoglycan biosynthetic process"/>
    <property type="evidence" value="ECO:0007669"/>
    <property type="project" value="UniProtKB-UniRule"/>
</dbReference>
<dbReference type="NCBIfam" id="NF001124">
    <property type="entry name" value="PRK00139.1-2"/>
    <property type="match status" value="1"/>
</dbReference>
<evidence type="ECO:0000256" key="7">
    <source>
        <dbReference type="HAMAP-Rule" id="MF_00208"/>
    </source>
</evidence>
<evidence type="ECO:0000256" key="3">
    <source>
        <dbReference type="ARBA" id="ARBA00022960"/>
    </source>
</evidence>
<dbReference type="Gene3D" id="3.40.1190.10">
    <property type="entry name" value="Mur-like, catalytic domain"/>
    <property type="match status" value="1"/>
</dbReference>
<comment type="subcellular location">
    <subcellularLocation>
        <location evidence="7 8">Cytoplasm</location>
    </subcellularLocation>
</comment>
<dbReference type="Pfam" id="PF08245">
    <property type="entry name" value="Mur_ligase_M"/>
    <property type="match status" value="1"/>
</dbReference>
<feature type="binding site" evidence="7">
    <location>
        <position position="182"/>
    </location>
    <ligand>
        <name>UDP-N-acetyl-alpha-D-muramoyl-L-alanyl-D-glutamate</name>
        <dbReference type="ChEBI" id="CHEBI:83900"/>
    </ligand>
</feature>
<evidence type="ECO:0000313" key="12">
    <source>
        <dbReference type="EMBL" id="GAN55130.1"/>
    </source>
</evidence>
<evidence type="ECO:0000313" key="13">
    <source>
        <dbReference type="Proteomes" id="UP000032679"/>
    </source>
</evidence>
<keyword evidence="3 7" id="KW-0133">Cell shape</keyword>
<feature type="domain" description="Mur ligase C-terminal" evidence="10">
    <location>
        <begin position="330"/>
        <end position="454"/>
    </location>
</feature>
<dbReference type="Proteomes" id="UP000032679">
    <property type="component" value="Unassembled WGS sequence"/>
</dbReference>
<keyword evidence="7" id="KW-0963">Cytoplasm</keyword>
<accession>A0A0D6MNZ1</accession>
<dbReference type="InterPro" id="IPR000713">
    <property type="entry name" value="Mur_ligase_N"/>
</dbReference>
<dbReference type="InterPro" id="IPR005761">
    <property type="entry name" value="UDP-N-AcMur-Glu-dNH2Pim_ligase"/>
</dbReference>
<dbReference type="PANTHER" id="PTHR23135:SF4">
    <property type="entry name" value="UDP-N-ACETYLMURAMOYL-L-ALANYL-D-GLUTAMATE--2,6-DIAMINOPIMELATE LIGASE MURE HOMOLOG, CHLOROPLASTIC"/>
    <property type="match status" value="1"/>
</dbReference>
<dbReference type="GO" id="GO:0000287">
    <property type="term" value="F:magnesium ion binding"/>
    <property type="evidence" value="ECO:0007669"/>
    <property type="project" value="UniProtKB-UniRule"/>
</dbReference>
<comment type="caution">
    <text evidence="12">The sequence shown here is derived from an EMBL/GenBank/DDBJ whole genome shotgun (WGS) entry which is preliminary data.</text>
</comment>
<comment type="function">
    <text evidence="7">Catalyzes the addition of meso-diaminopimelic acid to the nucleotide precursor UDP-N-acetylmuramoyl-L-alanyl-D-glutamate (UMAG) in the biosynthesis of bacterial cell-wall peptidoglycan.</text>
</comment>
<feature type="short sequence motif" description="Meso-diaminopimelate recognition motif" evidence="7">
    <location>
        <begin position="404"/>
        <end position="407"/>
    </location>
</feature>
<reference evidence="12 13" key="1">
    <citation type="submission" date="2012-10" db="EMBL/GenBank/DDBJ databases">
        <title>Genome sequencing of Tanticharoenia sakaeratensis NBRC 103193.</title>
        <authorList>
            <person name="Azuma Y."/>
            <person name="Hadano H."/>
            <person name="Hirakawa H."/>
            <person name="Matsushita K."/>
        </authorList>
    </citation>
    <scope>NUCLEOTIDE SEQUENCE [LARGE SCALE GENOMIC DNA]</scope>
    <source>
        <strain evidence="12 13">NBRC 103193</strain>
    </source>
</reference>
<feature type="binding site" evidence="7">
    <location>
        <position position="456"/>
    </location>
    <ligand>
        <name>meso-2,6-diaminopimelate</name>
        <dbReference type="ChEBI" id="CHEBI:57791"/>
    </ligand>
</feature>
<dbReference type="OrthoDB" id="9800958at2"/>
<evidence type="ECO:0000259" key="9">
    <source>
        <dbReference type="Pfam" id="PF01225"/>
    </source>
</evidence>
<proteinExistence type="inferred from homology"/>
<protein>
    <recommendedName>
        <fullName evidence="7">UDP-N-acetylmuramoyl-L-alanyl-D-glutamate--2,6-diaminopimelate ligase</fullName>
        <ecNumber evidence="7">6.3.2.13</ecNumber>
    </recommendedName>
    <alternativeName>
        <fullName evidence="7">Meso-A2pm-adding enzyme</fullName>
    </alternativeName>
    <alternativeName>
        <fullName evidence="7">Meso-diaminopimelate-adding enzyme</fullName>
    </alternativeName>
    <alternativeName>
        <fullName evidence="7">UDP-MurNAc-L-Ala-D-Glu:meso-diaminopimelate ligase</fullName>
    </alternativeName>
    <alternativeName>
        <fullName evidence="7">UDP-MurNAc-tripeptide synthetase</fullName>
    </alternativeName>
    <alternativeName>
        <fullName evidence="7">UDP-N-acetylmuramyl-tripeptide synthetase</fullName>
    </alternativeName>
</protein>
<dbReference type="SUPFAM" id="SSF53244">
    <property type="entry name" value="MurD-like peptide ligases, peptide-binding domain"/>
    <property type="match status" value="1"/>
</dbReference>
<feature type="binding site" evidence="7">
    <location>
        <begin position="404"/>
        <end position="407"/>
    </location>
    <ligand>
        <name>meso-2,6-diaminopimelate</name>
        <dbReference type="ChEBI" id="CHEBI:57791"/>
    </ligand>
</feature>
<dbReference type="Gene3D" id="3.90.190.20">
    <property type="entry name" value="Mur ligase, C-terminal domain"/>
    <property type="match status" value="1"/>
</dbReference>
<feature type="binding site" evidence="7">
    <location>
        <position position="176"/>
    </location>
    <ligand>
        <name>UDP-N-acetyl-alpha-D-muramoyl-L-alanyl-D-glutamate</name>
        <dbReference type="ChEBI" id="CHEBI:83900"/>
    </ligand>
</feature>
<comment type="similarity">
    <text evidence="1 7">Belongs to the MurCDEF family. MurE subfamily.</text>
</comment>
<sequence length="482" mass="50215">MNLPDLLRAGDISAPDVPSINVTSVTADSRRACPGAVFVAIGGTRQNGAAFIDDACSKGAIAVVADAPVPAPVPVFTCANPRRALALMAAYIAGPMPDRLAAVTGTNGKTSTADFIRQIWQLQGIRAASIGTLGLIGAPEGVPAPPPLTTPDPVALSETLAVLSRVGVEGVALEASSHGLAQDRLDGLCPTVAGFSNLTRDHLDYHGTMDAYRDAKLRLFSDILPRGAVAAINADMDPETVSAVRAIAQARGHHLRTVGHAGETLRLVAATPRPHGQILDIEANGQRHEVEIPLPGRFQADNVLLAAAMAAARDKEFALDLLPCLQGVRGRMELAATLPNGAAAYVDYAHTPDALERLLSSLRPHARGRLVVVFGAGGDRDRGKRPVMGDVAARHADLAIVTDDNPRTERPEAIRAEIMAACPGAREIGDREAAIAAGLEKLSGGDVLVVAGKGHEPGQIVGTEVLPFDDRAVIRRRAGIAA</sequence>
<feature type="domain" description="Mur ligase N-terminal catalytic" evidence="9">
    <location>
        <begin position="22"/>
        <end position="69"/>
    </location>
</feature>
<keyword evidence="13" id="KW-1185">Reference proteome</keyword>
<keyword evidence="5 7" id="KW-0131">Cell cycle</keyword>
<dbReference type="InterPro" id="IPR036565">
    <property type="entry name" value="Mur-like_cat_sf"/>
</dbReference>
<keyword evidence="4 7" id="KW-0573">Peptidoglycan synthesis</keyword>
<dbReference type="GO" id="GO:0008360">
    <property type="term" value="P:regulation of cell shape"/>
    <property type="evidence" value="ECO:0007669"/>
    <property type="project" value="UniProtKB-KW"/>
</dbReference>
<organism evidence="12 13">
    <name type="scientific">Tanticharoenia sakaeratensis NBRC 103193</name>
    <dbReference type="NCBI Taxonomy" id="1231623"/>
    <lineage>
        <taxon>Bacteria</taxon>
        <taxon>Pseudomonadati</taxon>
        <taxon>Pseudomonadota</taxon>
        <taxon>Alphaproteobacteria</taxon>
        <taxon>Acetobacterales</taxon>
        <taxon>Acetobacteraceae</taxon>
        <taxon>Tanticharoenia</taxon>
    </lineage>
</organism>
<dbReference type="EC" id="6.3.2.13" evidence="7"/>
<comment type="pathway">
    <text evidence="7 8">Cell wall biogenesis; peptidoglycan biosynthesis.</text>
</comment>
<evidence type="ECO:0000256" key="8">
    <source>
        <dbReference type="RuleBase" id="RU004135"/>
    </source>
</evidence>
<feature type="binding site" evidence="7">
    <location>
        <position position="184"/>
    </location>
    <ligand>
        <name>UDP-N-acetyl-alpha-D-muramoyl-L-alanyl-D-glutamate</name>
        <dbReference type="ChEBI" id="CHEBI:83900"/>
    </ligand>
</feature>
<dbReference type="RefSeq" id="WP_048849985.1">
    <property type="nucleotide sequence ID" value="NZ_BALE01000038.1"/>
</dbReference>
<comment type="cofactor">
    <cofactor evidence="7">
        <name>Mg(2+)</name>
        <dbReference type="ChEBI" id="CHEBI:18420"/>
    </cofactor>
</comment>
<feature type="binding site" evidence="7">
    <location>
        <position position="452"/>
    </location>
    <ligand>
        <name>meso-2,6-diaminopimelate</name>
        <dbReference type="ChEBI" id="CHEBI:57791"/>
    </ligand>
</feature>
<dbReference type="NCBIfam" id="NF001126">
    <property type="entry name" value="PRK00139.1-4"/>
    <property type="match status" value="1"/>
</dbReference>
<feature type="binding site" evidence="7">
    <location>
        <position position="29"/>
    </location>
    <ligand>
        <name>UDP-N-acetyl-alpha-D-muramoyl-L-alanyl-D-glutamate</name>
        <dbReference type="ChEBI" id="CHEBI:83900"/>
    </ligand>
</feature>
<evidence type="ECO:0000256" key="1">
    <source>
        <dbReference type="ARBA" id="ARBA00005898"/>
    </source>
</evidence>
<evidence type="ECO:0000259" key="10">
    <source>
        <dbReference type="Pfam" id="PF02875"/>
    </source>
</evidence>
<evidence type="ECO:0000256" key="5">
    <source>
        <dbReference type="ARBA" id="ARBA00023306"/>
    </source>
</evidence>
<keyword evidence="2 7" id="KW-0132">Cell division</keyword>
<feature type="modified residue" description="N6-carboxylysine" evidence="7">
    <location>
        <position position="216"/>
    </location>
</feature>
<dbReference type="EMBL" id="BALE01000038">
    <property type="protein sequence ID" value="GAN55130.1"/>
    <property type="molecule type" value="Genomic_DNA"/>
</dbReference>
<evidence type="ECO:0000256" key="4">
    <source>
        <dbReference type="ARBA" id="ARBA00022984"/>
    </source>
</evidence>
<dbReference type="GO" id="GO:0005737">
    <property type="term" value="C:cytoplasm"/>
    <property type="evidence" value="ECO:0007669"/>
    <property type="project" value="UniProtKB-SubCell"/>
</dbReference>
<keyword evidence="7 12" id="KW-0436">Ligase</keyword>
<dbReference type="Gene3D" id="3.40.1390.10">
    <property type="entry name" value="MurE/MurF, N-terminal domain"/>
    <property type="match status" value="1"/>
</dbReference>
<dbReference type="GO" id="GO:0005524">
    <property type="term" value="F:ATP binding"/>
    <property type="evidence" value="ECO:0007669"/>
    <property type="project" value="UniProtKB-UniRule"/>
</dbReference>
<keyword evidence="7" id="KW-0460">Magnesium</keyword>
<evidence type="ECO:0000256" key="6">
    <source>
        <dbReference type="ARBA" id="ARBA00023316"/>
    </source>
</evidence>
<dbReference type="InterPro" id="IPR035911">
    <property type="entry name" value="MurE/MurF_N"/>
</dbReference>
<dbReference type="Pfam" id="PF02875">
    <property type="entry name" value="Mur_ligase_C"/>
    <property type="match status" value="1"/>
</dbReference>
<name>A0A0D6MNZ1_9PROT</name>
<dbReference type="SUPFAM" id="SSF53623">
    <property type="entry name" value="MurD-like peptide ligases, catalytic domain"/>
    <property type="match status" value="1"/>
</dbReference>
<comment type="caution">
    <text evidence="7">Lacks conserved residue(s) required for the propagation of feature annotation.</text>
</comment>
<dbReference type="InterPro" id="IPR004101">
    <property type="entry name" value="Mur_ligase_C"/>
</dbReference>
<dbReference type="UniPathway" id="UPA00219"/>
<dbReference type="HAMAP" id="MF_00208">
    <property type="entry name" value="MurE"/>
    <property type="match status" value="1"/>
</dbReference>
<feature type="binding site" evidence="7">
    <location>
        <position position="380"/>
    </location>
    <ligand>
        <name>meso-2,6-diaminopimelate</name>
        <dbReference type="ChEBI" id="CHEBI:57791"/>
    </ligand>
</feature>
<dbReference type="STRING" id="1231623.Tasa_038_111"/>
<dbReference type="Pfam" id="PF01225">
    <property type="entry name" value="Mur_ligase"/>
    <property type="match status" value="1"/>
</dbReference>
<feature type="binding site" evidence="7">
    <location>
        <begin position="149"/>
        <end position="150"/>
    </location>
    <ligand>
        <name>UDP-N-acetyl-alpha-D-muramoyl-L-alanyl-D-glutamate</name>
        <dbReference type="ChEBI" id="CHEBI:83900"/>
    </ligand>
</feature>
<dbReference type="GO" id="GO:0051301">
    <property type="term" value="P:cell division"/>
    <property type="evidence" value="ECO:0007669"/>
    <property type="project" value="UniProtKB-KW"/>
</dbReference>